<evidence type="ECO:0000313" key="2">
    <source>
        <dbReference type="Proteomes" id="UP000499080"/>
    </source>
</evidence>
<organism evidence="1 2">
    <name type="scientific">Araneus ventricosus</name>
    <name type="common">Orbweaver spider</name>
    <name type="synonym">Epeira ventricosa</name>
    <dbReference type="NCBI Taxonomy" id="182803"/>
    <lineage>
        <taxon>Eukaryota</taxon>
        <taxon>Metazoa</taxon>
        <taxon>Ecdysozoa</taxon>
        <taxon>Arthropoda</taxon>
        <taxon>Chelicerata</taxon>
        <taxon>Arachnida</taxon>
        <taxon>Araneae</taxon>
        <taxon>Araneomorphae</taxon>
        <taxon>Entelegynae</taxon>
        <taxon>Araneoidea</taxon>
        <taxon>Araneidae</taxon>
        <taxon>Araneus</taxon>
    </lineage>
</organism>
<comment type="caution">
    <text evidence="1">The sequence shown here is derived from an EMBL/GenBank/DDBJ whole genome shotgun (WGS) entry which is preliminary data.</text>
</comment>
<evidence type="ECO:0000313" key="1">
    <source>
        <dbReference type="EMBL" id="GBN78387.1"/>
    </source>
</evidence>
<gene>
    <name evidence="1" type="ORF">AVEN_43396_1</name>
</gene>
<accession>A0A4Y2RRF1</accession>
<dbReference type="OrthoDB" id="7422307at2759"/>
<protein>
    <submittedName>
        <fullName evidence="1">Uncharacterized protein</fullName>
    </submittedName>
</protein>
<proteinExistence type="predicted"/>
<name>A0A4Y2RRF1_ARAVE</name>
<dbReference type="EMBL" id="BGPR01018160">
    <property type="protein sequence ID" value="GBN78387.1"/>
    <property type="molecule type" value="Genomic_DNA"/>
</dbReference>
<keyword evidence="2" id="KW-1185">Reference proteome</keyword>
<dbReference type="AlphaFoldDB" id="A0A4Y2RRF1"/>
<reference evidence="1 2" key="1">
    <citation type="journal article" date="2019" name="Sci. Rep.">
        <title>Orb-weaving spider Araneus ventricosus genome elucidates the spidroin gene catalogue.</title>
        <authorList>
            <person name="Kono N."/>
            <person name="Nakamura H."/>
            <person name="Ohtoshi R."/>
            <person name="Moran D.A.P."/>
            <person name="Shinohara A."/>
            <person name="Yoshida Y."/>
            <person name="Fujiwara M."/>
            <person name="Mori M."/>
            <person name="Tomita M."/>
            <person name="Arakawa K."/>
        </authorList>
    </citation>
    <scope>NUCLEOTIDE SEQUENCE [LARGE SCALE GENOMIC DNA]</scope>
</reference>
<sequence>MLRKCVSTYACTNLLNFLAKVLKKSLKVLNFCSNFSLRTLNWFLALRPTSILESLVITHFSKLVFRHIIEATNEPSRPFKDQSYSQRVEEISVPHRCLSRDDRKYLGRDTKRTLSSAWKKLWPDNVVECDFQGFETISLEPVVDEIVSLVKIMGLELDNNDIGELVKERSQKLTAEEFTELDCVSIFTF</sequence>
<dbReference type="Proteomes" id="UP000499080">
    <property type="component" value="Unassembled WGS sequence"/>
</dbReference>